<protein>
    <recommendedName>
        <fullName evidence="1">DUF5667 domain-containing protein</fullName>
    </recommendedName>
</protein>
<dbReference type="InterPro" id="IPR043725">
    <property type="entry name" value="DUF5667"/>
</dbReference>
<reference evidence="2 3" key="1">
    <citation type="journal article" date="2016" name="Nat. Commun.">
        <title>Thousands of microbial genomes shed light on interconnected biogeochemical processes in an aquifer system.</title>
        <authorList>
            <person name="Anantharaman K."/>
            <person name="Brown C.T."/>
            <person name="Hug L.A."/>
            <person name="Sharon I."/>
            <person name="Castelle C.J."/>
            <person name="Probst A.J."/>
            <person name="Thomas B.C."/>
            <person name="Singh A."/>
            <person name="Wilkins M.J."/>
            <person name="Karaoz U."/>
            <person name="Brodie E.L."/>
            <person name="Williams K.H."/>
            <person name="Hubbard S.S."/>
            <person name="Banfield J.F."/>
        </authorList>
    </citation>
    <scope>NUCLEOTIDE SEQUENCE [LARGE SCALE GENOMIC DNA]</scope>
</reference>
<comment type="caution">
    <text evidence="2">The sequence shown here is derived from an EMBL/GenBank/DDBJ whole genome shotgun (WGS) entry which is preliminary data.</text>
</comment>
<organism evidence="2 3">
    <name type="scientific">Candidatus Woesebacteria bacterium RBG_19FT_COMBO_37_29</name>
    <dbReference type="NCBI Taxonomy" id="1802486"/>
    <lineage>
        <taxon>Bacteria</taxon>
        <taxon>Candidatus Woeseibacteriota</taxon>
    </lineage>
</organism>
<gene>
    <name evidence="2" type="ORF">A2V55_00495</name>
</gene>
<dbReference type="AlphaFoldDB" id="A0A1F7XQC9"/>
<dbReference type="Proteomes" id="UP000178401">
    <property type="component" value="Unassembled WGS sequence"/>
</dbReference>
<dbReference type="Pfam" id="PF18915">
    <property type="entry name" value="DUF5667"/>
    <property type="match status" value="1"/>
</dbReference>
<proteinExistence type="predicted"/>
<sequence length="215" mass="24331">MFRRFVIVLSTLVFSFSILFVSILRTASVRYSFSTVSSHFSDETSDNERNNLNQMKIDYYLAYPGVVLPNSPLWPLKALRDKLWLLITSNESKKAELNLLFADKRLGAAKILFDNKDYETGYTTLTKAEKYLEQAGNIGSDIRAKGGDTTELSNTLVKASLKHRQIIEEIILIAPEDAKPKIVELENYAIKVYQTNLDVLKAKGLPLPENPFCCD</sequence>
<dbReference type="EMBL" id="MGFY01000015">
    <property type="protein sequence ID" value="OGM16588.1"/>
    <property type="molecule type" value="Genomic_DNA"/>
</dbReference>
<evidence type="ECO:0000313" key="3">
    <source>
        <dbReference type="Proteomes" id="UP000178401"/>
    </source>
</evidence>
<feature type="domain" description="DUF5667" evidence="1">
    <location>
        <begin position="67"/>
        <end position="170"/>
    </location>
</feature>
<evidence type="ECO:0000313" key="2">
    <source>
        <dbReference type="EMBL" id="OGM16588.1"/>
    </source>
</evidence>
<evidence type="ECO:0000259" key="1">
    <source>
        <dbReference type="Pfam" id="PF18915"/>
    </source>
</evidence>
<accession>A0A1F7XQC9</accession>
<name>A0A1F7XQC9_9BACT</name>